<sequence length="192" mass="19145">MVSSINSALLGYLSNQGQDGSKATAAGGKSATAAAISPAAMQRVSGTPKNANAIQTLEDRQKALSADLRAAMGKAGVKLGGAIEFAIKSDGSVDLKGSDADKAATQAFLKADTSRPSFANRIATQAKEALQLSTTLQQSAAISQAAKAARSAGGVMALYTSLMQQAGTSSVVFSVSATGSSLSYPGALAARA</sequence>
<evidence type="ECO:0000313" key="2">
    <source>
        <dbReference type="Proteomes" id="UP001606302"/>
    </source>
</evidence>
<gene>
    <name evidence="1" type="ORF">ACG04Q_18425</name>
</gene>
<dbReference type="Proteomes" id="UP001606302">
    <property type="component" value="Unassembled WGS sequence"/>
</dbReference>
<protein>
    <recommendedName>
        <fullName evidence="3">Flagellar hook-associated protein 2 C-terminal domain-containing protein</fullName>
    </recommendedName>
</protein>
<organism evidence="1 2">
    <name type="scientific">Pelomonas lactea</name>
    <dbReference type="NCBI Taxonomy" id="3299030"/>
    <lineage>
        <taxon>Bacteria</taxon>
        <taxon>Pseudomonadati</taxon>
        <taxon>Pseudomonadota</taxon>
        <taxon>Betaproteobacteria</taxon>
        <taxon>Burkholderiales</taxon>
        <taxon>Sphaerotilaceae</taxon>
        <taxon>Roseateles</taxon>
    </lineage>
</organism>
<keyword evidence="2" id="KW-1185">Reference proteome</keyword>
<proteinExistence type="predicted"/>
<dbReference type="RefSeq" id="WP_394512676.1">
    <property type="nucleotide sequence ID" value="NZ_JBIGHX010000007.1"/>
</dbReference>
<evidence type="ECO:0000313" key="1">
    <source>
        <dbReference type="EMBL" id="MFG6463557.1"/>
    </source>
</evidence>
<name>A0ABW7GNK8_9BURK</name>
<evidence type="ECO:0008006" key="3">
    <source>
        <dbReference type="Google" id="ProtNLM"/>
    </source>
</evidence>
<comment type="caution">
    <text evidence="1">The sequence shown here is derived from an EMBL/GenBank/DDBJ whole genome shotgun (WGS) entry which is preliminary data.</text>
</comment>
<accession>A0ABW7GNK8</accession>
<reference evidence="1 2" key="1">
    <citation type="submission" date="2024-08" db="EMBL/GenBank/DDBJ databases">
        <authorList>
            <person name="Lu H."/>
        </authorList>
    </citation>
    <scope>NUCLEOTIDE SEQUENCE [LARGE SCALE GENOMIC DNA]</scope>
    <source>
        <strain evidence="1 2">DXS20W</strain>
    </source>
</reference>
<dbReference type="EMBL" id="JBIGHX010000007">
    <property type="protein sequence ID" value="MFG6463557.1"/>
    <property type="molecule type" value="Genomic_DNA"/>
</dbReference>